<feature type="compositionally biased region" description="Low complexity" evidence="3">
    <location>
        <begin position="147"/>
        <end position="166"/>
    </location>
</feature>
<evidence type="ECO:0000256" key="3">
    <source>
        <dbReference type="SAM" id="MobiDB-lite"/>
    </source>
</evidence>
<dbReference type="GO" id="GO:0015629">
    <property type="term" value="C:actin cytoskeleton"/>
    <property type="evidence" value="ECO:0007669"/>
    <property type="project" value="TreeGrafter"/>
</dbReference>
<dbReference type="STRING" id="7897.ENSLACP00000022448"/>
<dbReference type="GeneTree" id="ENSGT00940000160279"/>
<dbReference type="GO" id="GO:0007015">
    <property type="term" value="P:actin filament organization"/>
    <property type="evidence" value="ECO:0007669"/>
    <property type="project" value="TreeGrafter"/>
</dbReference>
<dbReference type="GO" id="GO:0030425">
    <property type="term" value="C:dendrite"/>
    <property type="evidence" value="ECO:0007669"/>
    <property type="project" value="TreeGrafter"/>
</dbReference>
<dbReference type="InterPro" id="IPR043446">
    <property type="entry name" value="Neurabin-like"/>
</dbReference>
<reference evidence="5" key="3">
    <citation type="submission" date="2025-09" db="UniProtKB">
        <authorList>
            <consortium name="Ensembl"/>
        </authorList>
    </citation>
    <scope>IDENTIFICATION</scope>
</reference>
<protein>
    <submittedName>
        <fullName evidence="5">Sterile alpha motif domain containing 14</fullName>
    </submittedName>
</protein>
<keyword evidence="1" id="KW-0597">Phosphoprotein</keyword>
<dbReference type="FunFam" id="1.10.150.50:FF:000008">
    <property type="entry name" value="Neurabin-1 isoform 1-like protein"/>
    <property type="match status" value="1"/>
</dbReference>
<evidence type="ECO:0000256" key="1">
    <source>
        <dbReference type="ARBA" id="ARBA00022553"/>
    </source>
</evidence>
<evidence type="ECO:0000313" key="5">
    <source>
        <dbReference type="Ensembl" id="ENSLACP00000022448.1"/>
    </source>
</evidence>
<dbReference type="PANTHER" id="PTHR16154:SF28">
    <property type="entry name" value="STERILE ALPHA MOTIF DOMAIN-CONTAINING PROTEIN 14"/>
    <property type="match status" value="1"/>
</dbReference>
<dbReference type="EMBL" id="AFYH01038485">
    <property type="status" value="NOT_ANNOTATED_CDS"/>
    <property type="molecule type" value="Genomic_DNA"/>
</dbReference>
<dbReference type="AlphaFoldDB" id="M3XI92"/>
<evidence type="ECO:0000259" key="4">
    <source>
        <dbReference type="PROSITE" id="PS50105"/>
    </source>
</evidence>
<dbReference type="Proteomes" id="UP000008672">
    <property type="component" value="Unassembled WGS sequence"/>
</dbReference>
<dbReference type="GO" id="GO:0014069">
    <property type="term" value="C:postsynaptic density"/>
    <property type="evidence" value="ECO:0007669"/>
    <property type="project" value="TreeGrafter"/>
</dbReference>
<keyword evidence="2" id="KW-0175">Coiled coil</keyword>
<reference evidence="5" key="2">
    <citation type="submission" date="2025-08" db="UniProtKB">
        <authorList>
            <consortium name="Ensembl"/>
        </authorList>
    </citation>
    <scope>IDENTIFICATION</scope>
</reference>
<feature type="compositionally biased region" description="Low complexity" evidence="3">
    <location>
        <begin position="80"/>
        <end position="101"/>
    </location>
</feature>
<feature type="region of interest" description="Disordered" evidence="3">
    <location>
        <begin position="403"/>
        <end position="430"/>
    </location>
</feature>
<dbReference type="InterPro" id="IPR001660">
    <property type="entry name" value="SAM"/>
</dbReference>
<feature type="region of interest" description="Disordered" evidence="3">
    <location>
        <begin position="123"/>
        <end position="304"/>
    </location>
</feature>
<feature type="region of interest" description="Disordered" evidence="3">
    <location>
        <begin position="1"/>
        <end position="101"/>
    </location>
</feature>
<organism evidence="5 6">
    <name type="scientific">Latimeria chalumnae</name>
    <name type="common">Coelacanth</name>
    <dbReference type="NCBI Taxonomy" id="7897"/>
    <lineage>
        <taxon>Eukaryota</taxon>
        <taxon>Metazoa</taxon>
        <taxon>Chordata</taxon>
        <taxon>Craniata</taxon>
        <taxon>Vertebrata</taxon>
        <taxon>Euteleostomi</taxon>
        <taxon>Coelacanthiformes</taxon>
        <taxon>Coelacanthidae</taxon>
        <taxon>Latimeria</taxon>
    </lineage>
</organism>
<dbReference type="FunCoup" id="M3XI92">
    <property type="interactions" value="63"/>
</dbReference>
<dbReference type="InterPro" id="IPR013761">
    <property type="entry name" value="SAM/pointed_sf"/>
</dbReference>
<dbReference type="GO" id="GO:0005737">
    <property type="term" value="C:cytoplasm"/>
    <property type="evidence" value="ECO:0007669"/>
    <property type="project" value="TreeGrafter"/>
</dbReference>
<name>M3XI92_LATCH</name>
<dbReference type="SUPFAM" id="SSF47769">
    <property type="entry name" value="SAM/Pointed domain"/>
    <property type="match status" value="1"/>
</dbReference>
<feature type="compositionally biased region" description="Basic and acidic residues" evidence="3">
    <location>
        <begin position="167"/>
        <end position="178"/>
    </location>
</feature>
<feature type="domain" description="SAM" evidence="4">
    <location>
        <begin position="337"/>
        <end position="400"/>
    </location>
</feature>
<dbReference type="PANTHER" id="PTHR16154">
    <property type="entry name" value="NEURABIN"/>
    <property type="match status" value="1"/>
</dbReference>
<keyword evidence="6" id="KW-1185">Reference proteome</keyword>
<dbReference type="EMBL" id="AFYH01038487">
    <property type="status" value="NOT_ANNOTATED_CDS"/>
    <property type="molecule type" value="Genomic_DNA"/>
</dbReference>
<dbReference type="PROSITE" id="PS50105">
    <property type="entry name" value="SAM_DOMAIN"/>
    <property type="match status" value="1"/>
</dbReference>
<dbReference type="GO" id="GO:0051015">
    <property type="term" value="F:actin filament binding"/>
    <property type="evidence" value="ECO:0007669"/>
    <property type="project" value="TreeGrafter"/>
</dbReference>
<feature type="compositionally biased region" description="Polar residues" evidence="3">
    <location>
        <begin position="128"/>
        <end position="145"/>
    </location>
</feature>
<sequence length="430" mass="47195">MTSSKAGEPDEVFDFNDAIPETERLDSSLQKARAQLSVKAKRHRPSRSHLRDSISSTEGDDSLERKGSDIYGSPLHSMRSPLHSSFRASSPSPDSVLSSASPLLRNTAFSFDASIVRRTLEEGEQASAVMTRSELLTSASSQEALGSTPTSSPSKSCYSSDSSPISARRDRRSDKQSEDDSSPAEPASPTATLDKKTKRKFLDLGVTLRRSSAKGRKAEKTTNRLSFGSRESMESSNRSSASPLVPFSWFPDSSKGSTSSSSTISPTYSPKTTSEGFSPKKSASQESTLSDECSPRSLSPRVLSGYTSESKSSCLHQTLSQSSDEFLYEPACLVTAWTTQQVSQWLRGLNMEQYIPEFTAKKVDGEQLIQLDGGKLKALGVTNSQDRALIKRKLKDINASLEKERKAQEKMEKQREKQKKKEQELAQKKS</sequence>
<dbReference type="Ensembl" id="ENSLACT00000025705.1">
    <property type="protein sequence ID" value="ENSLACP00000022448.1"/>
    <property type="gene ID" value="ENSLACG00000006658.2"/>
</dbReference>
<dbReference type="OrthoDB" id="445896at2759"/>
<dbReference type="InParanoid" id="M3XI92"/>
<feature type="compositionally biased region" description="Basic residues" evidence="3">
    <location>
        <begin position="39"/>
        <end position="48"/>
    </location>
</feature>
<proteinExistence type="predicted"/>
<dbReference type="GO" id="GO:0031175">
    <property type="term" value="P:neuron projection development"/>
    <property type="evidence" value="ECO:0007669"/>
    <property type="project" value="TreeGrafter"/>
</dbReference>
<reference evidence="6" key="1">
    <citation type="submission" date="2011-08" db="EMBL/GenBank/DDBJ databases">
        <title>The draft genome of Latimeria chalumnae.</title>
        <authorList>
            <person name="Di Palma F."/>
            <person name="Alfoldi J."/>
            <person name="Johnson J."/>
            <person name="Berlin A."/>
            <person name="Gnerre S."/>
            <person name="Jaffe D."/>
            <person name="MacCallum I."/>
            <person name="Young S."/>
            <person name="Walker B.J."/>
            <person name="Lander E."/>
            <person name="Lindblad-Toh K."/>
        </authorList>
    </citation>
    <scope>NUCLEOTIDE SEQUENCE [LARGE SCALE GENOMIC DNA]</scope>
    <source>
        <strain evidence="6">Wild caught</strain>
    </source>
</reference>
<dbReference type="GO" id="GO:0019722">
    <property type="term" value="P:calcium-mediated signaling"/>
    <property type="evidence" value="ECO:0007669"/>
    <property type="project" value="TreeGrafter"/>
</dbReference>
<accession>M3XI92</accession>
<feature type="compositionally biased region" description="Polar residues" evidence="3">
    <location>
        <begin position="281"/>
        <end position="291"/>
    </location>
</feature>
<dbReference type="eggNOG" id="KOG1945">
    <property type="taxonomic scope" value="Eukaryota"/>
</dbReference>
<dbReference type="EMBL" id="AFYH01038486">
    <property type="status" value="NOT_ANNOTATED_CDS"/>
    <property type="molecule type" value="Genomic_DNA"/>
</dbReference>
<dbReference type="SMART" id="SM00454">
    <property type="entry name" value="SAM"/>
    <property type="match status" value="1"/>
</dbReference>
<dbReference type="Gene3D" id="1.10.150.50">
    <property type="entry name" value="Transcription Factor, Ets-1"/>
    <property type="match status" value="1"/>
</dbReference>
<dbReference type="CDD" id="cd09512">
    <property type="entry name" value="SAM_Neurabin-like"/>
    <property type="match status" value="1"/>
</dbReference>
<dbReference type="OMA" id="TANHWTS"/>
<dbReference type="Pfam" id="PF07647">
    <property type="entry name" value="SAM_2"/>
    <property type="match status" value="1"/>
</dbReference>
<gene>
    <name evidence="5" type="primary">SAMD14</name>
</gene>
<evidence type="ECO:0000256" key="2">
    <source>
        <dbReference type="ARBA" id="ARBA00023054"/>
    </source>
</evidence>
<feature type="compositionally biased region" description="Low complexity" evidence="3">
    <location>
        <begin position="253"/>
        <end position="274"/>
    </location>
</feature>
<evidence type="ECO:0000313" key="6">
    <source>
        <dbReference type="Proteomes" id="UP000008672"/>
    </source>
</evidence>